<dbReference type="InterPro" id="IPR035940">
    <property type="entry name" value="CAP_sf"/>
</dbReference>
<evidence type="ECO:0000313" key="5">
    <source>
        <dbReference type="Proteomes" id="UP001497497"/>
    </source>
</evidence>
<dbReference type="SMART" id="SM00254">
    <property type="entry name" value="ShKT"/>
    <property type="match status" value="2"/>
</dbReference>
<accession>A0AAV2HSD2</accession>
<feature type="compositionally biased region" description="Basic and acidic residues" evidence="2">
    <location>
        <begin position="588"/>
        <end position="606"/>
    </location>
</feature>
<feature type="domain" description="ShKT" evidence="3">
    <location>
        <begin position="629"/>
        <end position="666"/>
    </location>
</feature>
<feature type="compositionally biased region" description="Basic residues" evidence="2">
    <location>
        <begin position="612"/>
        <end position="622"/>
    </location>
</feature>
<dbReference type="InterPro" id="IPR014044">
    <property type="entry name" value="CAP_dom"/>
</dbReference>
<feature type="region of interest" description="Disordered" evidence="2">
    <location>
        <begin position="332"/>
        <end position="385"/>
    </location>
</feature>
<feature type="compositionally biased region" description="Basic and acidic residues" evidence="2">
    <location>
        <begin position="235"/>
        <end position="255"/>
    </location>
</feature>
<dbReference type="Gene3D" id="3.40.33.10">
    <property type="entry name" value="CAP"/>
    <property type="match status" value="1"/>
</dbReference>
<gene>
    <name evidence="4" type="ORF">GSLYS_00010325001</name>
</gene>
<protein>
    <recommendedName>
        <fullName evidence="3">ShKT domain-containing protein</fullName>
    </recommendedName>
</protein>
<feature type="compositionally biased region" description="Basic and acidic residues" evidence="2">
    <location>
        <begin position="213"/>
        <end position="222"/>
    </location>
</feature>
<comment type="caution">
    <text evidence="1">Lacks conserved residue(s) required for the propagation of feature annotation.</text>
</comment>
<comment type="caution">
    <text evidence="4">The sequence shown here is derived from an EMBL/GenBank/DDBJ whole genome shotgun (WGS) entry which is preliminary data.</text>
</comment>
<feature type="compositionally biased region" description="Basic residues" evidence="2">
    <location>
        <begin position="448"/>
        <end position="468"/>
    </location>
</feature>
<dbReference type="AlphaFoldDB" id="A0AAV2HSD2"/>
<dbReference type="PRINTS" id="PR00837">
    <property type="entry name" value="V5TPXLIKE"/>
</dbReference>
<feature type="compositionally biased region" description="Basic residues" evidence="2">
    <location>
        <begin position="184"/>
        <end position="193"/>
    </location>
</feature>
<organism evidence="4 5">
    <name type="scientific">Lymnaea stagnalis</name>
    <name type="common">Great pond snail</name>
    <name type="synonym">Helix stagnalis</name>
    <dbReference type="NCBI Taxonomy" id="6523"/>
    <lineage>
        <taxon>Eukaryota</taxon>
        <taxon>Metazoa</taxon>
        <taxon>Spiralia</taxon>
        <taxon>Lophotrochozoa</taxon>
        <taxon>Mollusca</taxon>
        <taxon>Gastropoda</taxon>
        <taxon>Heterobranchia</taxon>
        <taxon>Euthyneura</taxon>
        <taxon>Panpulmonata</taxon>
        <taxon>Hygrophila</taxon>
        <taxon>Lymnaeoidea</taxon>
        <taxon>Lymnaeidae</taxon>
        <taxon>Lymnaea</taxon>
    </lineage>
</organism>
<feature type="region of interest" description="Disordered" evidence="2">
    <location>
        <begin position="432"/>
        <end position="629"/>
    </location>
</feature>
<feature type="compositionally biased region" description="Polar residues" evidence="2">
    <location>
        <begin position="292"/>
        <end position="316"/>
    </location>
</feature>
<dbReference type="PROSITE" id="PS51670">
    <property type="entry name" value="SHKT"/>
    <property type="match status" value="2"/>
</dbReference>
<dbReference type="PANTHER" id="PTHR10334">
    <property type="entry name" value="CYSTEINE-RICH SECRETORY PROTEIN-RELATED"/>
    <property type="match status" value="1"/>
</dbReference>
<reference evidence="4 5" key="1">
    <citation type="submission" date="2024-04" db="EMBL/GenBank/DDBJ databases">
        <authorList>
            <consortium name="Genoscope - CEA"/>
            <person name="William W."/>
        </authorList>
    </citation>
    <scope>NUCLEOTIDE SEQUENCE [LARGE SCALE GENOMIC DNA]</scope>
</reference>
<evidence type="ECO:0000256" key="2">
    <source>
        <dbReference type="SAM" id="MobiDB-lite"/>
    </source>
</evidence>
<feature type="compositionally biased region" description="Basic and acidic residues" evidence="2">
    <location>
        <begin position="263"/>
        <end position="288"/>
    </location>
</feature>
<sequence>MKAWHDEKSKWGYTDQGCRGTCHYTQVVWSYTTTVGCAAHVCPALSVSGRYIKDAMYLVCYYYPRGNFIGQFPFSRGQSCSGCDKEDTCSEGLCISSGPESKRAPDFVKSLSPQGNFRHTSSSSFEAFKSLSQDFSSLTHRISKPGHQTAHFAERHQKTETLSSSSSSQTHSVSNNGGYETRHHQISHRHHHQQQVEQKEVAWIHQQTSNSARQDREQDTGLKEQPAYELTRVLEAQRRDEQIRREHHWREEQRQHNQQQIKTGREYSQKTSREEESKISYNSDHDRVLSNPHMTNYSTNNDLNTRGQVTTTSSSEAQRREQEMLARMYHSQVHRTGTSVDDLKKSNRAPQEEIPDNSGREDDTLVLIGSKRDGKNEGSENAEDLDTYLEASGGKPCSDRHPECERWATKCYRSAAVTLSCPLTCGKCGKHLAEPQNDQRPQSSYHAPGRRRNPKGYHVAMKRNRQQRRQREQDERTEQRRTDNEKPARDQPNREHTTRESVSRERTTSLRRPGRTQRTRPQKLTSLDRQASEQTARDQRTRGQSNREQLPRDQVTRAYQPREQAIRESVGVDHDGPMELKSPPVLQDHARGRHAERSRSHSREQSSPRSAHSTHSRTHQHTQARPGVCRDDPKYVKSCKYWFKKGFCQGNELIKTIYCRWSCASCG</sequence>
<feature type="compositionally biased region" description="Basic and acidic residues" evidence="2">
    <location>
        <begin position="564"/>
        <end position="578"/>
    </location>
</feature>
<proteinExistence type="predicted"/>
<feature type="compositionally biased region" description="Basic residues" evidence="2">
    <location>
        <begin position="512"/>
        <end position="521"/>
    </location>
</feature>
<dbReference type="Pfam" id="PF01549">
    <property type="entry name" value="ShK"/>
    <property type="match status" value="1"/>
</dbReference>
<evidence type="ECO:0000259" key="3">
    <source>
        <dbReference type="PROSITE" id="PS51670"/>
    </source>
</evidence>
<dbReference type="InterPro" id="IPR003582">
    <property type="entry name" value="ShKT_dom"/>
</dbReference>
<feature type="compositionally biased region" description="Basic and acidic residues" evidence="2">
    <location>
        <begin position="469"/>
        <end position="508"/>
    </location>
</feature>
<dbReference type="Pfam" id="PF00188">
    <property type="entry name" value="CAP"/>
    <property type="match status" value="1"/>
</dbReference>
<feature type="region of interest" description="Disordered" evidence="2">
    <location>
        <begin position="145"/>
        <end position="320"/>
    </location>
</feature>
<feature type="compositionally biased region" description="Polar residues" evidence="2">
    <location>
        <begin position="436"/>
        <end position="445"/>
    </location>
</feature>
<dbReference type="InterPro" id="IPR001283">
    <property type="entry name" value="CRISP-related"/>
</dbReference>
<keyword evidence="5" id="KW-1185">Reference proteome</keyword>
<evidence type="ECO:0000313" key="4">
    <source>
        <dbReference type="EMBL" id="CAL1536412.1"/>
    </source>
</evidence>
<feature type="domain" description="ShKT" evidence="3">
    <location>
        <begin position="397"/>
        <end position="428"/>
    </location>
</feature>
<feature type="compositionally biased region" description="Polar residues" evidence="2">
    <location>
        <begin position="523"/>
        <end position="534"/>
    </location>
</feature>
<dbReference type="Proteomes" id="UP001497497">
    <property type="component" value="Unassembled WGS sequence"/>
</dbReference>
<name>A0AAV2HSD2_LYMST</name>
<evidence type="ECO:0000256" key="1">
    <source>
        <dbReference type="PROSITE-ProRule" id="PRU01005"/>
    </source>
</evidence>
<dbReference type="SUPFAM" id="SSF55797">
    <property type="entry name" value="PR-1-like"/>
    <property type="match status" value="1"/>
</dbReference>
<feature type="compositionally biased region" description="Low complexity" evidence="2">
    <location>
        <begin position="163"/>
        <end position="174"/>
    </location>
</feature>
<dbReference type="EMBL" id="CAXITT010000229">
    <property type="protein sequence ID" value="CAL1536412.1"/>
    <property type="molecule type" value="Genomic_DNA"/>
</dbReference>